<keyword evidence="4" id="KW-1185">Reference proteome</keyword>
<organism evidence="1 3">
    <name type="scientific">Cercospora beticola</name>
    <name type="common">Sugarbeet leaf spot fungus</name>
    <dbReference type="NCBI Taxonomy" id="122368"/>
    <lineage>
        <taxon>Eukaryota</taxon>
        <taxon>Fungi</taxon>
        <taxon>Dikarya</taxon>
        <taxon>Ascomycota</taxon>
        <taxon>Pezizomycotina</taxon>
        <taxon>Dothideomycetes</taxon>
        <taxon>Dothideomycetidae</taxon>
        <taxon>Mycosphaerellales</taxon>
        <taxon>Mycosphaerellaceae</taxon>
        <taxon>Cercospora</taxon>
    </lineage>
</organism>
<dbReference type="EMBL" id="LKMD01000106">
    <property type="protein sequence ID" value="PIA91523.1"/>
    <property type="molecule type" value="Genomic_DNA"/>
</dbReference>
<evidence type="ECO:0000313" key="4">
    <source>
        <dbReference type="Proteomes" id="UP001302367"/>
    </source>
</evidence>
<dbReference type="OrthoDB" id="3945661at2759"/>
<evidence type="ECO:0000313" key="1">
    <source>
        <dbReference type="EMBL" id="PIA91523.1"/>
    </source>
</evidence>
<proteinExistence type="predicted"/>
<sequence>MAAANRISSFFNVLGAVAQNNVFGGLAQNQQVRSFYLSSFTSELIAKWDGDDTASLLNLVEGMEATKSPKPQSSRLKKNKKIWRTQSMLLLAQRDQAFIKGFLDRTLPQQVLQGKILAPKIRKYDQNGPLQPMIYANFIADRHGLGLTCDGYDWFLTAMEVGVGLVPDPANTRTTMMGGQNVYDGANWAYQQARPKGTKTFWAGVDMPTLRKNVQKLVAENRKMVADARAANSDHLIPNPEIGWGYRGYNRLHNHNNLDESSPDIFRYAQLVLRHLFRGRGFRLHQFILFDVWNEVQAGIGESLGSQLGEAYINHGGFNFDQAGVSDAYSWSMTARQWHDVRTAIDTDAYRTSIFTRLQAIHDRIDQAMQPDRHMVEGHELLNRVNQCKIDLAATSGLLEDSINAIKSAIDLHEQQVLIRTDRLALLSSEDEFMQEFANDLHSLADMETLVLSEDTERDEALETERVHD</sequence>
<evidence type="ECO:0000313" key="2">
    <source>
        <dbReference type="EMBL" id="WPB05661.1"/>
    </source>
</evidence>
<gene>
    <name evidence="1" type="ORF">CB0940_09988</name>
    <name evidence="2" type="ORF">RHO25_010315</name>
</gene>
<protein>
    <submittedName>
        <fullName evidence="1">Uncharacterized protein</fullName>
    </submittedName>
</protein>
<dbReference type="EMBL" id="CP134190">
    <property type="protein sequence ID" value="WPB05661.1"/>
    <property type="molecule type" value="Genomic_DNA"/>
</dbReference>
<reference evidence="2 4" key="2">
    <citation type="submission" date="2023-09" db="EMBL/GenBank/DDBJ databases">
        <title>Complete-Gapless Cercospora beticola genome.</title>
        <authorList>
            <person name="Wyatt N.A."/>
            <person name="Spanner R.E."/>
            <person name="Bolton M.D."/>
        </authorList>
    </citation>
    <scope>NUCLEOTIDE SEQUENCE [LARGE SCALE GENOMIC DNA]</scope>
    <source>
        <strain evidence="2">Cb09-40</strain>
    </source>
</reference>
<evidence type="ECO:0000313" key="3">
    <source>
        <dbReference type="Proteomes" id="UP000230605"/>
    </source>
</evidence>
<dbReference type="AlphaFoldDB" id="A0A2G5HH04"/>
<name>A0A2G5HH04_CERBT</name>
<dbReference type="Proteomes" id="UP001302367">
    <property type="component" value="Chromosome 7"/>
</dbReference>
<accession>A0A2G5HH04</accession>
<reference evidence="1 3" key="1">
    <citation type="submission" date="2015-10" db="EMBL/GenBank/DDBJ databases">
        <title>The cercosporin biosynthetic gene cluster was horizontally transferred to several fungal lineages and shown to be expanded in Cercospora beticola based on microsynteny with recipient genomes.</title>
        <authorList>
            <person name="De Jonge R."/>
            <person name="Ebert M.K."/>
            <person name="Suttle J.C."/>
            <person name="Jurick Ii W.M."/>
            <person name="Secor G.A."/>
            <person name="Thomma B.P."/>
            <person name="Van De Peer Y."/>
            <person name="Bolton M.D."/>
        </authorList>
    </citation>
    <scope>NUCLEOTIDE SEQUENCE [LARGE SCALE GENOMIC DNA]</scope>
    <source>
        <strain evidence="1 3">09-40</strain>
    </source>
</reference>
<dbReference type="Proteomes" id="UP000230605">
    <property type="component" value="Chromosome 7"/>
</dbReference>